<evidence type="ECO:0000313" key="1">
    <source>
        <dbReference type="EMBL" id="GMF21585.1"/>
    </source>
</evidence>
<dbReference type="AlphaFoldDB" id="A0A9W6TXL4"/>
<dbReference type="PANTHER" id="PTHR14690">
    <property type="entry name" value="IQ MOTIF CONTAINING WITH AAA DOMAIN 1"/>
    <property type="match status" value="1"/>
</dbReference>
<dbReference type="InterPro" id="IPR052267">
    <property type="entry name" value="N-DRC_Component"/>
</dbReference>
<comment type="caution">
    <text evidence="1">The sequence shown here is derived from an EMBL/GenBank/DDBJ whole genome shotgun (WGS) entry which is preliminary data.</text>
</comment>
<dbReference type="PANTHER" id="PTHR14690:SF0">
    <property type="entry name" value="IQ MOTIF CONTAINING WITH AAA DOMAIN 1"/>
    <property type="match status" value="1"/>
</dbReference>
<gene>
    <name evidence="1" type="ORF">Pfra01_000291200</name>
</gene>
<evidence type="ECO:0000313" key="2">
    <source>
        <dbReference type="Proteomes" id="UP001165121"/>
    </source>
</evidence>
<accession>A0A9W6TXL4</accession>
<keyword evidence="2" id="KW-1185">Reference proteome</keyword>
<dbReference type="EMBL" id="BSXT01000230">
    <property type="protein sequence ID" value="GMF21585.1"/>
    <property type="molecule type" value="Genomic_DNA"/>
</dbReference>
<reference evidence="1" key="1">
    <citation type="submission" date="2023-04" db="EMBL/GenBank/DDBJ databases">
        <title>Phytophthora fragariaefolia NBRC 109709.</title>
        <authorList>
            <person name="Ichikawa N."/>
            <person name="Sato H."/>
            <person name="Tonouchi N."/>
        </authorList>
    </citation>
    <scope>NUCLEOTIDE SEQUENCE</scope>
    <source>
        <strain evidence="1">NBRC 109709</strain>
    </source>
</reference>
<protein>
    <submittedName>
        <fullName evidence="1">Unnamed protein product</fullName>
    </submittedName>
</protein>
<proteinExistence type="predicted"/>
<organism evidence="1 2">
    <name type="scientific">Phytophthora fragariaefolia</name>
    <dbReference type="NCBI Taxonomy" id="1490495"/>
    <lineage>
        <taxon>Eukaryota</taxon>
        <taxon>Sar</taxon>
        <taxon>Stramenopiles</taxon>
        <taxon>Oomycota</taxon>
        <taxon>Peronosporomycetes</taxon>
        <taxon>Peronosporales</taxon>
        <taxon>Peronosporaceae</taxon>
        <taxon>Phytophthora</taxon>
    </lineage>
</organism>
<name>A0A9W6TXL4_9STRA</name>
<dbReference type="Proteomes" id="UP001165121">
    <property type="component" value="Unassembled WGS sequence"/>
</dbReference>
<sequence>MVHPQKRIDVKQVLEVVAARVVELMDLLVKWNPPNENVMAAHERSFPWENANLDDVFVDLKLLPDMLKVTVPLSLLNDQRDERLVKGNVKLKHGVERIPPDVVKLVQAVRG</sequence>